<proteinExistence type="predicted"/>
<keyword evidence="1" id="KW-0175">Coiled coil</keyword>
<evidence type="ECO:0000256" key="1">
    <source>
        <dbReference type="SAM" id="Coils"/>
    </source>
</evidence>
<dbReference type="SUPFAM" id="SSF141571">
    <property type="entry name" value="Pentapeptide repeat-like"/>
    <property type="match status" value="4"/>
</dbReference>
<feature type="transmembrane region" description="Helical" evidence="2">
    <location>
        <begin position="1358"/>
        <end position="1379"/>
    </location>
</feature>
<reference evidence="3" key="1">
    <citation type="submission" date="2022-10" db="EMBL/GenBank/DDBJ databases">
        <title>Host association and intracellularity evolved multiple times independently in the Rickettsiales.</title>
        <authorList>
            <person name="Castelli M."/>
            <person name="Nardi T."/>
            <person name="Gammuto L."/>
            <person name="Bellinzona G."/>
            <person name="Sabaneyeva E."/>
            <person name="Potekhin A."/>
            <person name="Serra V."/>
            <person name="Petroni G."/>
            <person name="Sassera D."/>
        </authorList>
    </citation>
    <scope>NUCLEOTIDE SEQUENCE [LARGE SCALE GENOMIC DNA]</scope>
    <source>
        <strain evidence="3">US_Bl 11III1</strain>
    </source>
</reference>
<dbReference type="Proteomes" id="UP001325140">
    <property type="component" value="Chromosome"/>
</dbReference>
<dbReference type="EMBL" id="CP110343">
    <property type="protein sequence ID" value="WPX97976.1"/>
    <property type="molecule type" value="Genomic_DNA"/>
</dbReference>
<evidence type="ECO:0000256" key="2">
    <source>
        <dbReference type="SAM" id="Phobius"/>
    </source>
</evidence>
<keyword evidence="2" id="KW-0472">Membrane</keyword>
<name>A0ABZ0UPC5_9RICK</name>
<dbReference type="InterPro" id="IPR052949">
    <property type="entry name" value="PA_immunity-related"/>
</dbReference>
<feature type="coiled-coil region" evidence="1">
    <location>
        <begin position="710"/>
        <end position="737"/>
    </location>
</feature>
<dbReference type="Pfam" id="PF00805">
    <property type="entry name" value="Pentapeptide"/>
    <property type="match status" value="1"/>
</dbReference>
<dbReference type="Pfam" id="PF13599">
    <property type="entry name" value="Pentapeptide_4"/>
    <property type="match status" value="1"/>
</dbReference>
<dbReference type="Gene3D" id="2.160.20.80">
    <property type="entry name" value="E3 ubiquitin-protein ligase SopA"/>
    <property type="match status" value="4"/>
</dbReference>
<sequence length="2061" mass="235102">MKKGQLTYIGSDLEKTNVKVTEEWLEENLSKRMRFRNAVIEDFKSNEKRELRDYEFINTEIKNSDFSQFSLIGLEFGNTTFINSKFIGNDLSTENCNFQDSTINEVSFENCKGTDVNFLKSKLSDVILKKCQFEQFNASKAVLDNLKVVETTLSKSNFSTVTGKEINLEKCNLEDSVFQSAKLLKFTATDSELKGVNFNKIDCDDFVLKSATLKNLENANFQDAKVKDARIMNYELSNLSFQNLSASSIKIENSLKEQECKCLNMNFDKSKIDTLEFQNCTLNGTAFKEANIKNLKIGSINESLVDCKKIKIDNSSIQNLEFQNCALDELHIKGTEQLMHIENFSVVGGNKKMTFSEAKLEKVAIQNMQVSDCDMNSAIFDQVKIENFQAVQKKEEIIPDLSKLKFNDTTFNSCNIENCKLTESVFTNVEVGELNIKSNIKDQFLEGKEIKFEKALLRNMTLDKCDLSSSSFSKTTIKNPIWTNSKLENSTFNDVTIEGGKFTEVSFSNASFKGKTKFKDIVFTNCDLSNCDLEALEFENVTFENCKMPNAKLSDGKYQNVKFKKCNLEGADCSKTHFFYSQIEDCSLTRTSFKDSEVVLARGKFFFTNHDIKDYKDVYGSQLKLKEHKDFHEGSPIKWMVATDLLLAKQNELIGVKRQQIVDLSSILKADITDIYGKSYFGEKSFEANSQEFEFALMAKSLEISGNSKKTEKEKEILEKIEKYRELSKELSFLEADLWTPQSTLRQGDKWEKCDILSRIETDTVYENVVFYDLPPTTIKNCTFKNCIFLGDNTFTGDIGTATFIDCKTIMTFDAKHSIENKLWNDAREEIFKQYAADKRFVGFGVIKQGTLLKEFEEWIPKKGEKRVQKGVVKDDSNVGDSQFFGIKNFVSIEMKERIEELYKKKLDILSHKKHSIQMKECNGRSIVMKDSVLAFKAENSDIEAMDITSCTLPNSEFNALIVSKKLRIHDSDIKGSQFDKCYLKQLKMKDTNFDLGNLEKDTIIEKIHFEKVRLNAAVVESVVVNDEDIAIEYIGTPLIVSDSLEKGQIKLQNEILSKKVLLDKKIQENIISKEDSAEINVNIKELNDKQDKIKKDIAEQNKVRGILKEQSEYREDFRLRATTLSQKLKKLEDELLTHDYGALAQTLAVQKENFEEMKDDSGSSREKFQKLLTAVVGIKELKVEEAKKELQKTRDTLNSLKIANKSHLKDRREHPDYQIIKDLSEKQLELEKKLILLEKLQRSKEKLQDKLEEEVNKSTIAWLYKAGSVAKSAFRAATVGNFMNNLSTTGVAPLITATTEGLNSVGLPVKNAVVIGSTLFKSAKEYKKYQDTLDIREKELITTATLNEFATNFTKSIFSIIWAYLAPSVALSTSSMMLDDFEGQLKYNENLKNTYSSLAKGDSINTKKLFDSSIKRIAAKTLALCGVLTATAIVAPMPLVGAVLFTNSFFSFYGIADVAVGAAVKLFKKKEKSTEEVKKLEDTAITDSIKMEKGDSVAEGKVDSLIVESKRSEVEEEKAILASTTGEIVKEPVLPIKESRTQYEMYGYSQKIQKVQNERKIFLDLLKKRDSLENAATEKNEILRIAMMRLEEAKEVVAVLEEREKKDIQDMEFAKSKADNAILSVIENLTSSQKDAIQSFRNAIKDGSGYETLKQIWNDSVRNQLDTKRHDKGVVEYIKHSSEFLEIAKRAALYKPILKANEKILDDNSKIITSLLEKERDIDTIKGIENEISKLRGILALNNQEEITGDTLEKIENEINSKKSEITQKFKKLSENTEISDLSYKITKLQEEIATFNNKTYVDRYKKTQILEMQQWLQRNEKLVKDIKPAENSKIIKDLYLVQNLKKIKKMQGELSKSEINTIKEAKAVLAVAEKIQELEEKLENFKEQLILLENSEKEVKEPLNTKFVAISNCAERLFKLLEKLPTDKKERKIAFDKLRNSITLEERAEVKNLELIYEASLKELDAEKQERKLILDFKCATDDSLVKVIESDEYSNLKKKLYEQIKSKEVRDKSNTMVINAPISKRAKSILGRIIPSDRSFLSRISSINRTKGKDGKFL</sequence>
<feature type="coiled-coil region" evidence="1">
    <location>
        <begin position="1870"/>
        <end position="1900"/>
    </location>
</feature>
<gene>
    <name evidence="3" type="ORF">Fokcrypt_00503</name>
</gene>
<feature type="coiled-coil region" evidence="1">
    <location>
        <begin position="1177"/>
        <end position="1258"/>
    </location>
</feature>
<feature type="coiled-coil region" evidence="1">
    <location>
        <begin position="1084"/>
        <end position="1135"/>
    </location>
</feature>
<dbReference type="PANTHER" id="PTHR42999:SF2">
    <property type="match status" value="1"/>
</dbReference>
<keyword evidence="2" id="KW-0812">Transmembrane</keyword>
<dbReference type="RefSeq" id="WP_323721954.1">
    <property type="nucleotide sequence ID" value="NZ_CP110343.1"/>
</dbReference>
<dbReference type="InterPro" id="IPR001646">
    <property type="entry name" value="5peptide_repeat"/>
</dbReference>
<organism evidence="3 4">
    <name type="scientific">Candidatus Fokinia crypta</name>
    <dbReference type="NCBI Taxonomy" id="1920990"/>
    <lineage>
        <taxon>Bacteria</taxon>
        <taxon>Pseudomonadati</taxon>
        <taxon>Pseudomonadota</taxon>
        <taxon>Alphaproteobacteria</taxon>
        <taxon>Rickettsiales</taxon>
        <taxon>Candidatus Midichloriaceae</taxon>
        <taxon>Candidatus Fokinia</taxon>
    </lineage>
</organism>
<keyword evidence="2" id="KW-1133">Transmembrane helix</keyword>
<dbReference type="PANTHER" id="PTHR42999">
    <property type="entry name" value="ANTIBIOTIC RESISTANCE PROTEIN MCBG"/>
    <property type="match status" value="1"/>
</dbReference>
<evidence type="ECO:0000313" key="4">
    <source>
        <dbReference type="Proteomes" id="UP001325140"/>
    </source>
</evidence>
<feature type="coiled-coil region" evidence="1">
    <location>
        <begin position="1753"/>
        <end position="1800"/>
    </location>
</feature>
<feature type="transmembrane region" description="Helical" evidence="2">
    <location>
        <begin position="1418"/>
        <end position="1438"/>
    </location>
</feature>
<evidence type="ECO:0000313" key="3">
    <source>
        <dbReference type="EMBL" id="WPX97976.1"/>
    </source>
</evidence>
<accession>A0ABZ0UPC5</accession>
<protein>
    <submittedName>
        <fullName evidence="3">Pentapeptide repeat-containing protein</fullName>
    </submittedName>
</protein>
<keyword evidence="4" id="KW-1185">Reference proteome</keyword>